<sequence length="47" mass="5123">MVGISFSTGMLSLHGRSSGGRIIQLCPFALQQWLVDSSSYVVTTFMI</sequence>
<organism evidence="1 2">
    <name type="scientific">Hymenolepis diminuta</name>
    <name type="common">Rat tapeworm</name>
    <dbReference type="NCBI Taxonomy" id="6216"/>
    <lineage>
        <taxon>Eukaryota</taxon>
        <taxon>Metazoa</taxon>
        <taxon>Spiralia</taxon>
        <taxon>Lophotrochozoa</taxon>
        <taxon>Platyhelminthes</taxon>
        <taxon>Cestoda</taxon>
        <taxon>Eucestoda</taxon>
        <taxon>Cyclophyllidea</taxon>
        <taxon>Hymenolepididae</taxon>
        <taxon>Hymenolepis</taxon>
    </lineage>
</organism>
<dbReference type="AlphaFoldDB" id="A0A3P7B9Y9"/>
<proteinExistence type="predicted"/>
<dbReference type="Proteomes" id="UP000274504">
    <property type="component" value="Unassembled WGS sequence"/>
</dbReference>
<reference evidence="1 2" key="1">
    <citation type="submission" date="2018-11" db="EMBL/GenBank/DDBJ databases">
        <authorList>
            <consortium name="Pathogen Informatics"/>
        </authorList>
    </citation>
    <scope>NUCLEOTIDE SEQUENCE [LARGE SCALE GENOMIC DNA]</scope>
</reference>
<evidence type="ECO:0000313" key="1">
    <source>
        <dbReference type="EMBL" id="VDL57867.1"/>
    </source>
</evidence>
<dbReference type="EMBL" id="UYSG01002976">
    <property type="protein sequence ID" value="VDL57867.1"/>
    <property type="molecule type" value="Genomic_DNA"/>
</dbReference>
<protein>
    <submittedName>
        <fullName evidence="1">Uncharacterized protein</fullName>
    </submittedName>
</protein>
<accession>A0A3P7B9Y9</accession>
<evidence type="ECO:0000313" key="2">
    <source>
        <dbReference type="Proteomes" id="UP000274504"/>
    </source>
</evidence>
<name>A0A3P7B9Y9_HYMDI</name>
<gene>
    <name evidence="1" type="ORF">HDID_LOCUS5549</name>
</gene>